<dbReference type="InterPro" id="IPR038495">
    <property type="entry name" value="ATPase_E_C"/>
</dbReference>
<proteinExistence type="inferred from homology"/>
<dbReference type="InterPro" id="IPR002842">
    <property type="entry name" value="ATPase_V1_Esu"/>
</dbReference>
<keyword evidence="3" id="KW-0406">Ion transport</keyword>
<feature type="coiled-coil region" evidence="4">
    <location>
        <begin position="31"/>
        <end position="93"/>
    </location>
</feature>
<dbReference type="GO" id="GO:0033178">
    <property type="term" value="C:proton-transporting two-sector ATPase complex, catalytic domain"/>
    <property type="evidence" value="ECO:0007669"/>
    <property type="project" value="InterPro"/>
</dbReference>
<name>A0A923J219_CLOTT</name>
<organism evidence="5 6">
    <name type="scientific">Clostridium tetanomorphum</name>
    <dbReference type="NCBI Taxonomy" id="1553"/>
    <lineage>
        <taxon>Bacteria</taxon>
        <taxon>Bacillati</taxon>
        <taxon>Bacillota</taxon>
        <taxon>Clostridia</taxon>
        <taxon>Eubacteriales</taxon>
        <taxon>Clostridiaceae</taxon>
        <taxon>Clostridium</taxon>
    </lineage>
</organism>
<gene>
    <name evidence="5" type="ORF">HGG79_10900</name>
</gene>
<evidence type="ECO:0008006" key="7">
    <source>
        <dbReference type="Google" id="ProtNLM"/>
    </source>
</evidence>
<dbReference type="GO" id="GO:0046961">
    <property type="term" value="F:proton-transporting ATPase activity, rotational mechanism"/>
    <property type="evidence" value="ECO:0007669"/>
    <property type="project" value="InterPro"/>
</dbReference>
<dbReference type="Proteomes" id="UP000563151">
    <property type="component" value="Unassembled WGS sequence"/>
</dbReference>
<evidence type="ECO:0000256" key="1">
    <source>
        <dbReference type="ARBA" id="ARBA00005901"/>
    </source>
</evidence>
<dbReference type="RefSeq" id="WP_035150678.1">
    <property type="nucleotide sequence ID" value="NZ_JAAZWO010000012.1"/>
</dbReference>
<keyword evidence="4" id="KW-0175">Coiled coil</keyword>
<evidence type="ECO:0000256" key="3">
    <source>
        <dbReference type="ARBA" id="ARBA00023065"/>
    </source>
</evidence>
<evidence type="ECO:0000313" key="5">
    <source>
        <dbReference type="EMBL" id="MBC2398275.1"/>
    </source>
</evidence>
<dbReference type="EMBL" id="JAAZWO010000012">
    <property type="protein sequence ID" value="MBC2398275.1"/>
    <property type="molecule type" value="Genomic_DNA"/>
</dbReference>
<protein>
    <recommendedName>
        <fullName evidence="7">V-type proton ATPase subunit E</fullName>
    </recommendedName>
</protein>
<comment type="caution">
    <text evidence="5">The sequence shown here is derived from an EMBL/GenBank/DDBJ whole genome shotgun (WGS) entry which is preliminary data.</text>
</comment>
<evidence type="ECO:0000313" key="6">
    <source>
        <dbReference type="Proteomes" id="UP000563151"/>
    </source>
</evidence>
<sequence>MVTIEDKLKLFSKIVFDKIDEELKSEFVAFQSEKEEILRNEEDKVNKEREREINAIKKKAEVKKREIISKAKIEKQKDILKLKENMIDSLLEELIMKLKEYTQCEDYKKYLYKEINLALTQFKNDQFILYLNKQDYEKYKEEIKCKILNSNVSIEETKEDVIGGFILQDKDMKYRIDNTLLNKVHNYKEKVGIKVTEALS</sequence>
<dbReference type="AlphaFoldDB" id="A0A923J219"/>
<dbReference type="Pfam" id="PF01991">
    <property type="entry name" value="vATP-synt_E"/>
    <property type="match status" value="1"/>
</dbReference>
<keyword evidence="6" id="KW-1185">Reference proteome</keyword>
<reference evidence="5 6" key="1">
    <citation type="submission" date="2020-04" db="EMBL/GenBank/DDBJ databases">
        <title>Genomic insights into acetone-butanol-ethanol (ABE) fermentation by sequencing solventogenic clostridia strains.</title>
        <authorList>
            <person name="Brown S."/>
        </authorList>
    </citation>
    <scope>NUCLEOTIDE SEQUENCE [LARGE SCALE GENOMIC DNA]</scope>
    <source>
        <strain evidence="5 6">DJ011</strain>
    </source>
</reference>
<evidence type="ECO:0000256" key="2">
    <source>
        <dbReference type="ARBA" id="ARBA00022448"/>
    </source>
</evidence>
<evidence type="ECO:0000256" key="4">
    <source>
        <dbReference type="SAM" id="Coils"/>
    </source>
</evidence>
<dbReference type="Gene3D" id="3.30.2320.30">
    <property type="entry name" value="ATP synthase, E subunit, C-terminal"/>
    <property type="match status" value="1"/>
</dbReference>
<dbReference type="SUPFAM" id="SSF160527">
    <property type="entry name" value="V-type ATPase subunit E-like"/>
    <property type="match status" value="1"/>
</dbReference>
<comment type="similarity">
    <text evidence="1">Belongs to the V-ATPase E subunit family.</text>
</comment>
<keyword evidence="2" id="KW-0813">Transport</keyword>
<dbReference type="Gene3D" id="1.20.5.620">
    <property type="entry name" value="F1F0 ATP synthase subunit B, membrane domain"/>
    <property type="match status" value="1"/>
</dbReference>
<accession>A0A923J219</accession>